<dbReference type="PROSITE" id="PS51257">
    <property type="entry name" value="PROKAR_LIPOPROTEIN"/>
    <property type="match status" value="1"/>
</dbReference>
<dbReference type="EMBL" id="JAEKPD010000001">
    <property type="protein sequence ID" value="MBJ3761637.1"/>
    <property type="molecule type" value="Genomic_DNA"/>
</dbReference>
<evidence type="ECO:0000313" key="2">
    <source>
        <dbReference type="EMBL" id="MBJ3761637.1"/>
    </source>
</evidence>
<feature type="chain" id="PRO_5038016884" evidence="1">
    <location>
        <begin position="22"/>
        <end position="162"/>
    </location>
</feature>
<feature type="signal peptide" evidence="1">
    <location>
        <begin position="1"/>
        <end position="21"/>
    </location>
</feature>
<protein>
    <submittedName>
        <fullName evidence="2">Uncharacterized protein</fullName>
    </submittedName>
</protein>
<proteinExistence type="predicted"/>
<comment type="caution">
    <text evidence="2">The sequence shown here is derived from an EMBL/GenBank/DDBJ whole genome shotgun (WGS) entry which is preliminary data.</text>
</comment>
<sequence>MTRVAVAIAACAALAAPPASALSCLKPDLARSYLAAEQSEDVYSVILGALEFDASAPPFNGTRALETSIPARINGRVLGQDGFANYISRNIVLQVSCVADAWCGSAMAPGSRVMAFLRHAGDGLVLDLDPCPQWLFADPSAEQVARVADCFTGGPCVPGDGG</sequence>
<organism evidence="2 3">
    <name type="scientific">Palleronia pontilimi</name>
    <dbReference type="NCBI Taxonomy" id="1964209"/>
    <lineage>
        <taxon>Bacteria</taxon>
        <taxon>Pseudomonadati</taxon>
        <taxon>Pseudomonadota</taxon>
        <taxon>Alphaproteobacteria</taxon>
        <taxon>Rhodobacterales</taxon>
        <taxon>Roseobacteraceae</taxon>
        <taxon>Palleronia</taxon>
    </lineage>
</organism>
<evidence type="ECO:0000313" key="3">
    <source>
        <dbReference type="Proteomes" id="UP000642488"/>
    </source>
</evidence>
<evidence type="ECO:0000256" key="1">
    <source>
        <dbReference type="SAM" id="SignalP"/>
    </source>
</evidence>
<accession>A0A934IEE4</accession>
<dbReference type="AlphaFoldDB" id="A0A934IEE4"/>
<name>A0A934IEE4_9RHOB</name>
<dbReference type="RefSeq" id="WP_198914784.1">
    <property type="nucleotide sequence ID" value="NZ_JAEKPD010000001.1"/>
</dbReference>
<dbReference type="Proteomes" id="UP000642488">
    <property type="component" value="Unassembled WGS sequence"/>
</dbReference>
<keyword evidence="3" id="KW-1185">Reference proteome</keyword>
<gene>
    <name evidence="2" type="ORF">ILP92_02585</name>
</gene>
<keyword evidence="1" id="KW-0732">Signal</keyword>
<reference evidence="2" key="1">
    <citation type="submission" date="2020-12" db="EMBL/GenBank/DDBJ databases">
        <title>Bacterial taxonomy.</title>
        <authorList>
            <person name="Pan X."/>
        </authorList>
    </citation>
    <scope>NUCLEOTIDE SEQUENCE</scope>
    <source>
        <strain evidence="2">KCTC 52957</strain>
    </source>
</reference>